<proteinExistence type="predicted"/>
<evidence type="ECO:0000313" key="2">
    <source>
        <dbReference type="Proteomes" id="UP000224829"/>
    </source>
</evidence>
<accession>A0A1Y0SY48</accession>
<sequence>MDSQLIVVDFSRVKREIEFQQLTGFTTDTISYYRDDLFDEFSAYLFNYERWGERPLFQLAFLYPENPNPSPGVYVTPVTQDFIVHRSCQRYAAWSKGLLTAVVHKQKHTVCGFASTEKYPDLGNVLSWLVEPIEGETTCETYQSRRFIPPESEDSLSALI</sequence>
<name>A0A1Y0SY48_9CAUD</name>
<keyword evidence="2" id="KW-1185">Reference proteome</keyword>
<evidence type="ECO:0000313" key="1">
    <source>
        <dbReference type="EMBL" id="ARV77485.1"/>
    </source>
</evidence>
<organism evidence="1 2">
    <name type="scientific">Pseudomonas phage Noxifer</name>
    <dbReference type="NCBI Taxonomy" id="2006684"/>
    <lineage>
        <taxon>Viruses</taxon>
        <taxon>Duplodnaviria</taxon>
        <taxon>Heunggongvirae</taxon>
        <taxon>Uroviricota</taxon>
        <taxon>Caudoviricetes</taxon>
        <taxon>Chimalliviridae</taxon>
        <taxon>Noxifervirus</taxon>
        <taxon>Noxifervirus noxifer</taxon>
    </lineage>
</organism>
<dbReference type="Proteomes" id="UP000224829">
    <property type="component" value="Segment"/>
</dbReference>
<reference evidence="1 2" key="1">
    <citation type="submission" date="2017-05" db="EMBL/GenBank/DDBJ databases">
        <authorList>
            <person name="Song R."/>
            <person name="Chenine A.L."/>
            <person name="Ruprecht R.M."/>
        </authorList>
    </citation>
    <scope>NUCLEOTIDE SEQUENCE [LARGE SCALE GENOMIC DNA]</scope>
</reference>
<protein>
    <submittedName>
        <fullName evidence="1">Uncharacterized protein</fullName>
    </submittedName>
</protein>
<gene>
    <name evidence="1" type="ORF">NOXIFER_320</name>
</gene>
<dbReference type="EMBL" id="MF063068">
    <property type="protein sequence ID" value="ARV77485.1"/>
    <property type="molecule type" value="Genomic_DNA"/>
</dbReference>